<dbReference type="OrthoDB" id="19341at255475"/>
<keyword evidence="3" id="KW-1185">Reference proteome</keyword>
<accession>A0A7W6BTQ6</accession>
<protein>
    <submittedName>
        <fullName evidence="2">Uncharacterized protein</fullName>
    </submittedName>
</protein>
<evidence type="ECO:0000256" key="1">
    <source>
        <dbReference type="SAM" id="MobiDB-lite"/>
    </source>
</evidence>
<dbReference type="AlphaFoldDB" id="A0A7W6BTQ6"/>
<gene>
    <name evidence="2" type="ORF">GGR05_001016</name>
</gene>
<comment type="caution">
    <text evidence="2">The sequence shown here is derived from an EMBL/GenBank/DDBJ whole genome shotgun (WGS) entry which is preliminary data.</text>
</comment>
<reference evidence="2 3" key="1">
    <citation type="submission" date="2020-08" db="EMBL/GenBank/DDBJ databases">
        <title>Genomic Encyclopedia of Type Strains, Phase IV (KMG-IV): sequencing the most valuable type-strain genomes for metagenomic binning, comparative biology and taxonomic classification.</title>
        <authorList>
            <person name="Goeker M."/>
        </authorList>
    </citation>
    <scope>NUCLEOTIDE SEQUENCE [LARGE SCALE GENOMIC DNA]</scope>
    <source>
        <strain evidence="2 3">DSM 25024</strain>
    </source>
</reference>
<dbReference type="EMBL" id="JACIDO010000002">
    <property type="protein sequence ID" value="MBB3934888.1"/>
    <property type="molecule type" value="Genomic_DNA"/>
</dbReference>
<sequence>MVGEEHAGTVMGKRAAVVTQADIARTIRAAKQAGAAAVEVRPDGTVLVHLTADTIPRGTSEPAPRPYRDIPL</sequence>
<evidence type="ECO:0000313" key="2">
    <source>
        <dbReference type="EMBL" id="MBB3934888.1"/>
    </source>
</evidence>
<feature type="region of interest" description="Disordered" evidence="1">
    <location>
        <begin position="52"/>
        <end position="72"/>
    </location>
</feature>
<name>A0A7W6BTQ6_9HYPH</name>
<evidence type="ECO:0000313" key="3">
    <source>
        <dbReference type="Proteomes" id="UP000531216"/>
    </source>
</evidence>
<organism evidence="2 3">
    <name type="scientific">Aureimonas phyllosphaerae</name>
    <dbReference type="NCBI Taxonomy" id="1166078"/>
    <lineage>
        <taxon>Bacteria</taxon>
        <taxon>Pseudomonadati</taxon>
        <taxon>Pseudomonadota</taxon>
        <taxon>Alphaproteobacteria</taxon>
        <taxon>Hyphomicrobiales</taxon>
        <taxon>Aurantimonadaceae</taxon>
        <taxon>Aureimonas</taxon>
    </lineage>
</organism>
<dbReference type="RefSeq" id="WP_139224634.1">
    <property type="nucleotide sequence ID" value="NZ_FOOA01000011.1"/>
</dbReference>
<proteinExistence type="predicted"/>
<dbReference type="Proteomes" id="UP000531216">
    <property type="component" value="Unassembled WGS sequence"/>
</dbReference>